<dbReference type="SUPFAM" id="SSF53756">
    <property type="entry name" value="UDP-Glycosyltransferase/glycogen phosphorylase"/>
    <property type="match status" value="1"/>
</dbReference>
<dbReference type="RefSeq" id="WP_124029103.1">
    <property type="nucleotide sequence ID" value="NZ_JBHRSN010000013.1"/>
</dbReference>
<keyword evidence="4" id="KW-0378">Hydrolase</keyword>
<dbReference type="OrthoDB" id="9788924at2"/>
<evidence type="ECO:0000313" key="4">
    <source>
        <dbReference type="EMBL" id="RPJ64974.1"/>
    </source>
</evidence>
<feature type="binding site" evidence="2">
    <location>
        <position position="146"/>
    </location>
    <ligand>
        <name>substrate</name>
    </ligand>
</feature>
<dbReference type="GO" id="GO:0016758">
    <property type="term" value="F:hexosyltransferase activity"/>
    <property type="evidence" value="ECO:0007669"/>
    <property type="project" value="InterPro"/>
</dbReference>
<dbReference type="NCBIfam" id="TIGR03590">
    <property type="entry name" value="PseG"/>
    <property type="match status" value="1"/>
</dbReference>
<name>A0A3N5Z4J7_9ALTE</name>
<dbReference type="Proteomes" id="UP000275281">
    <property type="component" value="Unassembled WGS sequence"/>
</dbReference>
<dbReference type="PANTHER" id="PTHR21015">
    <property type="entry name" value="UDP-N-ACETYLGLUCOSAMINE--N-ACETYLMURAMYL-(PENTAPEPTIDE) PYROPHOSPHORYL-UNDECAPRENOL N-ACETYLGLUCOSAMINE TRANSFERASE 1"/>
    <property type="match status" value="1"/>
</dbReference>
<feature type="binding site" evidence="2">
    <location>
        <position position="246"/>
    </location>
    <ligand>
        <name>substrate</name>
    </ligand>
</feature>
<dbReference type="PANTHER" id="PTHR21015:SF22">
    <property type="entry name" value="GLYCOSYLTRANSFERASE"/>
    <property type="match status" value="1"/>
</dbReference>
<dbReference type="Gene3D" id="3.40.50.2000">
    <property type="entry name" value="Glycogen Phosphorylase B"/>
    <property type="match status" value="1"/>
</dbReference>
<feature type="active site" description="Proton acceptor" evidence="1">
    <location>
        <position position="17"/>
    </location>
</feature>
<evidence type="ECO:0000256" key="1">
    <source>
        <dbReference type="PIRSR" id="PIRSR620023-1"/>
    </source>
</evidence>
<protein>
    <submittedName>
        <fullName evidence="4">UDP-2,4-diacetamido-2,4, 6-trideoxy-beta-L-altropyranose hydrolase</fullName>
        <ecNumber evidence="4">3.6.1.57</ecNumber>
    </submittedName>
</protein>
<organism evidence="4 5">
    <name type="scientific">Alteromonas sediminis</name>
    <dbReference type="NCBI Taxonomy" id="2259342"/>
    <lineage>
        <taxon>Bacteria</taxon>
        <taxon>Pseudomonadati</taxon>
        <taxon>Pseudomonadota</taxon>
        <taxon>Gammaproteobacteria</taxon>
        <taxon>Alteromonadales</taxon>
        <taxon>Alteromonadaceae</taxon>
        <taxon>Alteromonas/Salinimonas group</taxon>
        <taxon>Alteromonas</taxon>
    </lineage>
</organism>
<dbReference type="GO" id="GO:0016787">
    <property type="term" value="F:hydrolase activity"/>
    <property type="evidence" value="ECO:0007669"/>
    <property type="project" value="UniProtKB-KW"/>
</dbReference>
<gene>
    <name evidence="4" type="primary">pseG</name>
    <name evidence="4" type="ORF">DRW07_16780</name>
</gene>
<evidence type="ECO:0000313" key="5">
    <source>
        <dbReference type="Proteomes" id="UP000275281"/>
    </source>
</evidence>
<accession>A0A3N5Z4J7</accession>
<dbReference type="EC" id="3.6.1.57" evidence="4"/>
<sequence>MHIAFIVQASESIGIGHLMRCLAFAQHLVKVGHKASFLLDGPSIEIARSRQDWDGHIIPFDYAQLNQELEAMIAESSTVIDWFVVDGYQFCSSLLQMLNKHEYKVALFDDGVRSSFEGATAVIDSSRPQVQGEEHFLFGAAFRLLRQEFTEQYCLPVKKRTTLTVSFGGSDPFSLTLPILKALEATTKFSEVTVVIGPGNRDTMAIEHFSEQSKMKLHCLHNAQNMASVWSNARLAISAAGGSQFELAVCETPSLLVVVADNQKQASRIAEQEGWAKTFVLNRNKDELVEAIADEALSLWFTEERLEEMQSAVSGKYDALGAMRITECLEKLSVNH</sequence>
<dbReference type="Gene3D" id="3.40.50.11190">
    <property type="match status" value="1"/>
</dbReference>
<dbReference type="EMBL" id="RPOK01000006">
    <property type="protein sequence ID" value="RPJ64974.1"/>
    <property type="molecule type" value="Genomic_DNA"/>
</dbReference>
<keyword evidence="5" id="KW-1185">Reference proteome</keyword>
<proteinExistence type="predicted"/>
<feature type="domain" description="Glycosyl transferase family 28 C-terminal" evidence="3">
    <location>
        <begin position="167"/>
        <end position="318"/>
    </location>
</feature>
<comment type="caution">
    <text evidence="4">The sequence shown here is derived from an EMBL/GenBank/DDBJ whole genome shotgun (WGS) entry which is preliminary data.</text>
</comment>
<evidence type="ECO:0000259" key="3">
    <source>
        <dbReference type="Pfam" id="PF04101"/>
    </source>
</evidence>
<reference evidence="4 5" key="1">
    <citation type="submission" date="2018-11" db="EMBL/GenBank/DDBJ databases">
        <authorList>
            <person name="Ye M.-Q."/>
            <person name="Du Z.-J."/>
        </authorList>
    </citation>
    <scope>NUCLEOTIDE SEQUENCE [LARGE SCALE GENOMIC DNA]</scope>
    <source>
        <strain evidence="4 5">U0105</strain>
    </source>
</reference>
<dbReference type="InterPro" id="IPR020023">
    <property type="entry name" value="PseG"/>
</dbReference>
<dbReference type="Pfam" id="PF04101">
    <property type="entry name" value="Glyco_tran_28_C"/>
    <property type="match status" value="1"/>
</dbReference>
<dbReference type="AlphaFoldDB" id="A0A3N5Z4J7"/>
<dbReference type="InterPro" id="IPR007235">
    <property type="entry name" value="Glyco_trans_28_C"/>
</dbReference>
<evidence type="ECO:0000256" key="2">
    <source>
        <dbReference type="PIRSR" id="PIRSR620023-2"/>
    </source>
</evidence>